<keyword evidence="3" id="KW-1185">Reference proteome</keyword>
<keyword evidence="1" id="KW-0472">Membrane</keyword>
<accession>A0ABS2I7R7</accession>
<comment type="caution">
    <text evidence="2">The sequence shown here is derived from an EMBL/GenBank/DDBJ whole genome shotgun (WGS) entry which is preliminary data.</text>
</comment>
<sequence>MASGSGERGFTYFGVLFLVMLMGMALAVAGPVWSTQAQRDRERELLWVGGQYAQALRSYYRSSPGLAQYPMELRDLLEDERFPNVRRHLRKLYRDPLTGSDEWGLVRSFEGRIVGVYSRSTSQPLKQANFPVQWTEFEGMGSYADWRFVAEKAFLEAPVKPGERR</sequence>
<evidence type="ECO:0000313" key="3">
    <source>
        <dbReference type="Proteomes" id="UP000717995"/>
    </source>
</evidence>
<evidence type="ECO:0000313" key="2">
    <source>
        <dbReference type="EMBL" id="MBM7059191.1"/>
    </source>
</evidence>
<reference evidence="2 3" key="1">
    <citation type="submission" date="2021-02" db="EMBL/GenBank/DDBJ databases">
        <authorList>
            <person name="Lee D.-H."/>
        </authorList>
    </citation>
    <scope>NUCLEOTIDE SEQUENCE [LARGE SCALE GENOMIC DNA]</scope>
    <source>
        <strain evidence="2 3">UL073</strain>
    </source>
</reference>
<dbReference type="Proteomes" id="UP000717995">
    <property type="component" value="Unassembled WGS sequence"/>
</dbReference>
<feature type="transmembrane region" description="Helical" evidence="1">
    <location>
        <begin position="12"/>
        <end position="33"/>
    </location>
</feature>
<keyword evidence="1" id="KW-0812">Transmembrane</keyword>
<dbReference type="RefSeq" id="WP_204913939.1">
    <property type="nucleotide sequence ID" value="NZ_JAFEUP010000001.1"/>
</dbReference>
<gene>
    <name evidence="2" type="ORF">JQX08_00560</name>
</gene>
<dbReference type="EMBL" id="JAFEUP010000001">
    <property type="protein sequence ID" value="MBM7059191.1"/>
    <property type="molecule type" value="Genomic_DNA"/>
</dbReference>
<keyword evidence="1" id="KW-1133">Transmembrane helix</keyword>
<evidence type="ECO:0000256" key="1">
    <source>
        <dbReference type="SAM" id="Phobius"/>
    </source>
</evidence>
<proteinExistence type="predicted"/>
<name>A0ABS2I7R7_9GAMM</name>
<protein>
    <submittedName>
        <fullName evidence="2">Type II secretion system protein</fullName>
    </submittedName>
</protein>
<organism evidence="2 3">
    <name type="scientific">Zestomonas insulae</name>
    <dbReference type="NCBI Taxonomy" id="2809017"/>
    <lineage>
        <taxon>Bacteria</taxon>
        <taxon>Pseudomonadati</taxon>
        <taxon>Pseudomonadota</taxon>
        <taxon>Gammaproteobacteria</taxon>
        <taxon>Pseudomonadales</taxon>
        <taxon>Pseudomonadaceae</taxon>
        <taxon>Zestomonas</taxon>
    </lineage>
</organism>